<accession>A0AAD7FMA8</accession>
<sequence length="158" mass="17749">MDDPPCGTPPGSPPAHYSVPPGSPPPAPPPEEPVQPEIGTNLAYDEDLAMDTEDPPDEAADEVVHRKATEEDPARGNYHKALRSRIGECFSRGCWTMAPPRPERSWIVHFYSRKFYETRVKARYEERRAALEHRVVHTGEIVPKPLALQNIRESGNFL</sequence>
<feature type="compositionally biased region" description="Basic and acidic residues" evidence="1">
    <location>
        <begin position="62"/>
        <end position="74"/>
    </location>
</feature>
<keyword evidence="3" id="KW-1185">Reference proteome</keyword>
<feature type="compositionally biased region" description="Pro residues" evidence="1">
    <location>
        <begin position="21"/>
        <end position="33"/>
    </location>
</feature>
<feature type="compositionally biased region" description="Acidic residues" evidence="1">
    <location>
        <begin position="44"/>
        <end position="61"/>
    </location>
</feature>
<feature type="region of interest" description="Disordered" evidence="1">
    <location>
        <begin position="1"/>
        <end position="79"/>
    </location>
</feature>
<proteinExistence type="predicted"/>
<reference evidence="2" key="1">
    <citation type="submission" date="2023-03" db="EMBL/GenBank/DDBJ databases">
        <title>Massive genome expansion in bonnet fungi (Mycena s.s.) driven by repeated elements and novel gene families across ecological guilds.</title>
        <authorList>
            <consortium name="Lawrence Berkeley National Laboratory"/>
            <person name="Harder C.B."/>
            <person name="Miyauchi S."/>
            <person name="Viragh M."/>
            <person name="Kuo A."/>
            <person name="Thoen E."/>
            <person name="Andreopoulos B."/>
            <person name="Lu D."/>
            <person name="Skrede I."/>
            <person name="Drula E."/>
            <person name="Henrissat B."/>
            <person name="Morin E."/>
            <person name="Kohler A."/>
            <person name="Barry K."/>
            <person name="LaButti K."/>
            <person name="Morin E."/>
            <person name="Salamov A."/>
            <person name="Lipzen A."/>
            <person name="Mereny Z."/>
            <person name="Hegedus B."/>
            <person name="Baldrian P."/>
            <person name="Stursova M."/>
            <person name="Weitz H."/>
            <person name="Taylor A."/>
            <person name="Grigoriev I.V."/>
            <person name="Nagy L.G."/>
            <person name="Martin F."/>
            <person name="Kauserud H."/>
        </authorList>
    </citation>
    <scope>NUCLEOTIDE SEQUENCE</scope>
    <source>
        <strain evidence="2">CBHHK067</strain>
    </source>
</reference>
<feature type="compositionally biased region" description="Pro residues" evidence="1">
    <location>
        <begin position="1"/>
        <end position="13"/>
    </location>
</feature>
<dbReference type="Proteomes" id="UP001221757">
    <property type="component" value="Unassembled WGS sequence"/>
</dbReference>
<evidence type="ECO:0000313" key="3">
    <source>
        <dbReference type="Proteomes" id="UP001221757"/>
    </source>
</evidence>
<evidence type="ECO:0000313" key="2">
    <source>
        <dbReference type="EMBL" id="KAJ7627872.1"/>
    </source>
</evidence>
<name>A0AAD7FMA8_MYCRO</name>
<dbReference type="AlphaFoldDB" id="A0AAD7FMA8"/>
<evidence type="ECO:0000256" key="1">
    <source>
        <dbReference type="SAM" id="MobiDB-lite"/>
    </source>
</evidence>
<dbReference type="EMBL" id="JARKIE010000568">
    <property type="protein sequence ID" value="KAJ7627872.1"/>
    <property type="molecule type" value="Genomic_DNA"/>
</dbReference>
<gene>
    <name evidence="2" type="ORF">B0H17DRAFT_1218468</name>
</gene>
<protein>
    <submittedName>
        <fullName evidence="2">Uncharacterized protein</fullName>
    </submittedName>
</protein>
<organism evidence="2 3">
    <name type="scientific">Mycena rosella</name>
    <name type="common">Pink bonnet</name>
    <name type="synonym">Agaricus rosellus</name>
    <dbReference type="NCBI Taxonomy" id="1033263"/>
    <lineage>
        <taxon>Eukaryota</taxon>
        <taxon>Fungi</taxon>
        <taxon>Dikarya</taxon>
        <taxon>Basidiomycota</taxon>
        <taxon>Agaricomycotina</taxon>
        <taxon>Agaricomycetes</taxon>
        <taxon>Agaricomycetidae</taxon>
        <taxon>Agaricales</taxon>
        <taxon>Marasmiineae</taxon>
        <taxon>Mycenaceae</taxon>
        <taxon>Mycena</taxon>
    </lineage>
</organism>
<comment type="caution">
    <text evidence="2">The sequence shown here is derived from an EMBL/GenBank/DDBJ whole genome shotgun (WGS) entry which is preliminary data.</text>
</comment>